<keyword evidence="8" id="KW-0694">RNA-binding</keyword>
<evidence type="ECO:0000259" key="9">
    <source>
        <dbReference type="Pfam" id="PF01743"/>
    </source>
</evidence>
<dbReference type="PANTHER" id="PTHR46173:SF1">
    <property type="entry name" value="CCA TRNA NUCLEOTIDYLTRANSFERASE 1, MITOCHONDRIAL"/>
    <property type="match status" value="1"/>
</dbReference>
<keyword evidence="12" id="KW-1185">Reference proteome</keyword>
<dbReference type="GO" id="GO:0008033">
    <property type="term" value="P:tRNA processing"/>
    <property type="evidence" value="ECO:0007669"/>
    <property type="project" value="UniProtKB-KW"/>
</dbReference>
<dbReference type="GO" id="GO:0000166">
    <property type="term" value="F:nucleotide binding"/>
    <property type="evidence" value="ECO:0007669"/>
    <property type="project" value="UniProtKB-KW"/>
</dbReference>
<dbReference type="Gene3D" id="3.30.460.10">
    <property type="entry name" value="Beta Polymerase, domain 2"/>
    <property type="match status" value="1"/>
</dbReference>
<evidence type="ECO:0000313" key="11">
    <source>
        <dbReference type="EMBL" id="MCW6536101.1"/>
    </source>
</evidence>
<evidence type="ECO:0000256" key="3">
    <source>
        <dbReference type="ARBA" id="ARBA00022694"/>
    </source>
</evidence>
<keyword evidence="7" id="KW-0460">Magnesium</keyword>
<dbReference type="SUPFAM" id="SSF81891">
    <property type="entry name" value="Poly A polymerase C-terminal region-like"/>
    <property type="match status" value="1"/>
</dbReference>
<dbReference type="Pfam" id="PF12627">
    <property type="entry name" value="PolyA_pol_RNAbd"/>
    <property type="match status" value="1"/>
</dbReference>
<dbReference type="InterPro" id="IPR002646">
    <property type="entry name" value="PolA_pol_head_dom"/>
</dbReference>
<comment type="cofactor">
    <cofactor evidence="1">
        <name>Mg(2+)</name>
        <dbReference type="ChEBI" id="CHEBI:18420"/>
    </cofactor>
</comment>
<comment type="caution">
    <text evidence="11">The sequence shown here is derived from an EMBL/GenBank/DDBJ whole genome shotgun (WGS) entry which is preliminary data.</text>
</comment>
<keyword evidence="2 8" id="KW-0808">Transferase</keyword>
<name>A0AA41ZBH3_9SPHN</name>
<dbReference type="Proteomes" id="UP001165565">
    <property type="component" value="Unassembled WGS sequence"/>
</dbReference>
<dbReference type="RefSeq" id="WP_265269514.1">
    <property type="nucleotide sequence ID" value="NZ_JANFAU010000013.1"/>
</dbReference>
<evidence type="ECO:0000256" key="7">
    <source>
        <dbReference type="ARBA" id="ARBA00022842"/>
    </source>
</evidence>
<evidence type="ECO:0000256" key="1">
    <source>
        <dbReference type="ARBA" id="ARBA00001946"/>
    </source>
</evidence>
<keyword evidence="6" id="KW-0547">Nucleotide-binding</keyword>
<dbReference type="GO" id="GO:0046872">
    <property type="term" value="F:metal ion binding"/>
    <property type="evidence" value="ECO:0007669"/>
    <property type="project" value="UniProtKB-KW"/>
</dbReference>
<organism evidence="11 12">
    <name type="scientific">Sphingomonas lycopersici</name>
    <dbReference type="NCBI Taxonomy" id="2951807"/>
    <lineage>
        <taxon>Bacteria</taxon>
        <taxon>Pseudomonadati</taxon>
        <taxon>Pseudomonadota</taxon>
        <taxon>Alphaproteobacteria</taxon>
        <taxon>Sphingomonadales</taxon>
        <taxon>Sphingomonadaceae</taxon>
        <taxon>Sphingomonas</taxon>
    </lineage>
</organism>
<evidence type="ECO:0000256" key="8">
    <source>
        <dbReference type="RuleBase" id="RU003953"/>
    </source>
</evidence>
<feature type="domain" description="tRNA nucleotidyltransferase/poly(A) polymerase RNA and SrmB- binding" evidence="10">
    <location>
        <begin position="188"/>
        <end position="247"/>
    </location>
</feature>
<evidence type="ECO:0000313" key="12">
    <source>
        <dbReference type="Proteomes" id="UP001165565"/>
    </source>
</evidence>
<evidence type="ECO:0000256" key="6">
    <source>
        <dbReference type="ARBA" id="ARBA00022741"/>
    </source>
</evidence>
<dbReference type="SUPFAM" id="SSF81301">
    <property type="entry name" value="Nucleotidyltransferase"/>
    <property type="match status" value="1"/>
</dbReference>
<dbReference type="CDD" id="cd05398">
    <property type="entry name" value="NT_ClassII-CCAase"/>
    <property type="match status" value="1"/>
</dbReference>
<reference evidence="11" key="1">
    <citation type="submission" date="2022-06" db="EMBL/GenBank/DDBJ databases">
        <title>Sphingomonas sp. nov. isolated from rhizosphere soil of tomato.</title>
        <authorList>
            <person name="Dong H."/>
            <person name="Gao R."/>
        </authorList>
    </citation>
    <scope>NUCLEOTIDE SEQUENCE</scope>
    <source>
        <strain evidence="11">MMSM24</strain>
    </source>
</reference>
<evidence type="ECO:0000259" key="10">
    <source>
        <dbReference type="Pfam" id="PF12627"/>
    </source>
</evidence>
<dbReference type="Gene3D" id="1.10.3090.10">
    <property type="entry name" value="cca-adding enzyme, domain 2"/>
    <property type="match status" value="1"/>
</dbReference>
<keyword evidence="3" id="KW-0819">tRNA processing</keyword>
<gene>
    <name evidence="11" type="ORF">NEE01_15070</name>
</gene>
<dbReference type="AlphaFoldDB" id="A0AA41ZBH3"/>
<evidence type="ECO:0000256" key="5">
    <source>
        <dbReference type="ARBA" id="ARBA00022723"/>
    </source>
</evidence>
<keyword evidence="4" id="KW-0548">Nucleotidyltransferase</keyword>
<evidence type="ECO:0000256" key="4">
    <source>
        <dbReference type="ARBA" id="ARBA00022695"/>
    </source>
</evidence>
<dbReference type="GO" id="GO:0000049">
    <property type="term" value="F:tRNA binding"/>
    <property type="evidence" value="ECO:0007669"/>
    <property type="project" value="TreeGrafter"/>
</dbReference>
<accession>A0AA41ZBH3</accession>
<protein>
    <submittedName>
        <fullName evidence="11">CCA tRNA nucleotidyltransferase</fullName>
    </submittedName>
</protein>
<sequence>MDTVRHDEPTLPAAPWRDQPGLKRLADALGARDGDARYVGGAVRDTLLGLDVADIDIATRHAPAEVIARLEAGGIRAVPTGIDHGTVTAVSSGTVVEVTTLRRDVSTDGRRATVAFTDDWREDAARRDFTINALYADLLTGQVYDWFGGLDDLKARRVRFIGDPYQRIAEDHLRILRFFRFHARFGETIDRDGLTACTERANDLMALSRERIAAELLKLLVAPKAVETIALMIECGIFRPVLPEITDAAALTRLAAHEAAEGVAPDAIRRLAALIAPADAEGVGARLKLSNNDRKRLQAAHDGPGNEGPRALAYRVGPAIATDRLLLVGESVAELRGWAPPRLPIGGGEIVARGIAKGPEVARILRAVESEWIARGFPDAAETGAIADQLLRSESNR</sequence>
<dbReference type="InterPro" id="IPR050264">
    <property type="entry name" value="Bact_CCA-adding_enz_type3_sf"/>
</dbReference>
<dbReference type="GO" id="GO:0016779">
    <property type="term" value="F:nucleotidyltransferase activity"/>
    <property type="evidence" value="ECO:0007669"/>
    <property type="project" value="UniProtKB-KW"/>
</dbReference>
<evidence type="ECO:0000256" key="2">
    <source>
        <dbReference type="ARBA" id="ARBA00022679"/>
    </source>
</evidence>
<comment type="similarity">
    <text evidence="8">Belongs to the tRNA nucleotidyltransferase/poly(A) polymerase family.</text>
</comment>
<dbReference type="InterPro" id="IPR032828">
    <property type="entry name" value="PolyA_RNA-bd"/>
</dbReference>
<keyword evidence="5" id="KW-0479">Metal-binding</keyword>
<proteinExistence type="inferred from homology"/>
<dbReference type="EMBL" id="JANFAV010000011">
    <property type="protein sequence ID" value="MCW6536101.1"/>
    <property type="molecule type" value="Genomic_DNA"/>
</dbReference>
<dbReference type="Pfam" id="PF01743">
    <property type="entry name" value="PolyA_pol"/>
    <property type="match status" value="1"/>
</dbReference>
<dbReference type="InterPro" id="IPR043519">
    <property type="entry name" value="NT_sf"/>
</dbReference>
<feature type="domain" description="Poly A polymerase head" evidence="9">
    <location>
        <begin position="37"/>
        <end position="159"/>
    </location>
</feature>
<dbReference type="PANTHER" id="PTHR46173">
    <property type="entry name" value="CCA TRNA NUCLEOTIDYLTRANSFERASE 1, MITOCHONDRIAL"/>
    <property type="match status" value="1"/>
</dbReference>